<gene>
    <name evidence="2" type="ORF">MYCIT1_LOCUS21941</name>
    <name evidence="1" type="ORF">MYCIT1_LOCUS319</name>
</gene>
<dbReference type="AlphaFoldDB" id="A0AAD2GR19"/>
<proteinExistence type="predicted"/>
<protein>
    <submittedName>
        <fullName evidence="1">Uncharacterized protein</fullName>
    </submittedName>
</protein>
<dbReference type="EMBL" id="CAVNYO010000403">
    <property type="protein sequence ID" value="CAK5274652.1"/>
    <property type="molecule type" value="Genomic_DNA"/>
</dbReference>
<reference evidence="1" key="1">
    <citation type="submission" date="2023-11" db="EMBL/GenBank/DDBJ databases">
        <authorList>
            <person name="De Vega J J."/>
            <person name="De Vega J J."/>
        </authorList>
    </citation>
    <scope>NUCLEOTIDE SEQUENCE</scope>
</reference>
<dbReference type="EMBL" id="CAVNYO010000004">
    <property type="protein sequence ID" value="CAK5261967.1"/>
    <property type="molecule type" value="Genomic_DNA"/>
</dbReference>
<evidence type="ECO:0000313" key="3">
    <source>
        <dbReference type="Proteomes" id="UP001295794"/>
    </source>
</evidence>
<sequence length="67" mass="7837">PGSRLSLQLIATLRAFRSPSLISECRNRCWSCRERPKICKIHCTFRNLTRMSQCSGLRHISARFVMR</sequence>
<dbReference type="Proteomes" id="UP001295794">
    <property type="component" value="Unassembled WGS sequence"/>
</dbReference>
<organism evidence="1 3">
    <name type="scientific">Mycena citricolor</name>
    <dbReference type="NCBI Taxonomy" id="2018698"/>
    <lineage>
        <taxon>Eukaryota</taxon>
        <taxon>Fungi</taxon>
        <taxon>Dikarya</taxon>
        <taxon>Basidiomycota</taxon>
        <taxon>Agaricomycotina</taxon>
        <taxon>Agaricomycetes</taxon>
        <taxon>Agaricomycetidae</taxon>
        <taxon>Agaricales</taxon>
        <taxon>Marasmiineae</taxon>
        <taxon>Mycenaceae</taxon>
        <taxon>Mycena</taxon>
    </lineage>
</organism>
<keyword evidence="3" id="KW-1185">Reference proteome</keyword>
<feature type="non-terminal residue" evidence="1">
    <location>
        <position position="1"/>
    </location>
</feature>
<name>A0AAD2GR19_9AGAR</name>
<evidence type="ECO:0000313" key="1">
    <source>
        <dbReference type="EMBL" id="CAK5261967.1"/>
    </source>
</evidence>
<accession>A0AAD2GR19</accession>
<evidence type="ECO:0000313" key="2">
    <source>
        <dbReference type="EMBL" id="CAK5274652.1"/>
    </source>
</evidence>
<comment type="caution">
    <text evidence="1">The sequence shown here is derived from an EMBL/GenBank/DDBJ whole genome shotgun (WGS) entry which is preliminary data.</text>
</comment>